<dbReference type="OrthoDB" id="61113at2759"/>
<dbReference type="InterPro" id="IPR052523">
    <property type="entry name" value="Trichothecene_AcTrans"/>
</dbReference>
<dbReference type="InterPro" id="IPR000182">
    <property type="entry name" value="GNAT_dom"/>
</dbReference>
<dbReference type="PANTHER" id="PTHR42791:SF2">
    <property type="entry name" value="N-ACETYLTRANSFERASE DOMAIN-CONTAINING PROTEIN"/>
    <property type="match status" value="1"/>
</dbReference>
<gene>
    <name evidence="2" type="ORF">PCL_01351</name>
</gene>
<reference evidence="2 3" key="1">
    <citation type="journal article" date="2016" name="Front. Microbiol.">
        <title>Genome and transcriptome sequences reveal the specific parasitism of the nematophagous Purpureocillium lilacinum 36-1.</title>
        <authorList>
            <person name="Xie J."/>
            <person name="Li S."/>
            <person name="Mo C."/>
            <person name="Xiao X."/>
            <person name="Peng D."/>
            <person name="Wang G."/>
            <person name="Xiao Y."/>
        </authorList>
    </citation>
    <scope>NUCLEOTIDE SEQUENCE [LARGE SCALE GENOMIC DNA]</scope>
    <source>
        <strain evidence="2 3">36-1</strain>
    </source>
</reference>
<evidence type="ECO:0000259" key="1">
    <source>
        <dbReference type="PROSITE" id="PS51186"/>
    </source>
</evidence>
<accession>A0A2U3E3A2</accession>
<dbReference type="PANTHER" id="PTHR42791">
    <property type="entry name" value="GNAT FAMILY ACETYLTRANSFERASE"/>
    <property type="match status" value="1"/>
</dbReference>
<organism evidence="2 3">
    <name type="scientific">Purpureocillium lilacinum</name>
    <name type="common">Paecilomyces lilacinus</name>
    <dbReference type="NCBI Taxonomy" id="33203"/>
    <lineage>
        <taxon>Eukaryota</taxon>
        <taxon>Fungi</taxon>
        <taxon>Dikarya</taxon>
        <taxon>Ascomycota</taxon>
        <taxon>Pezizomycotina</taxon>
        <taxon>Sordariomycetes</taxon>
        <taxon>Hypocreomycetidae</taxon>
        <taxon>Hypocreales</taxon>
        <taxon>Ophiocordycipitaceae</taxon>
        <taxon>Purpureocillium</taxon>
    </lineage>
</organism>
<dbReference type="InterPro" id="IPR016181">
    <property type="entry name" value="Acyl_CoA_acyltransferase"/>
</dbReference>
<dbReference type="EMBL" id="LCWV01000013">
    <property type="protein sequence ID" value="PWI68966.1"/>
    <property type="molecule type" value="Genomic_DNA"/>
</dbReference>
<dbReference type="AlphaFoldDB" id="A0A2U3E3A2"/>
<evidence type="ECO:0000313" key="3">
    <source>
        <dbReference type="Proteomes" id="UP000245956"/>
    </source>
</evidence>
<sequence length="216" mass="23899">MAFDIGVPTPEEAPVVSTVHLQAMTNNALTQAQFPGAVGAEYFHSWLARNTLQQARDANKGTLVARDSATGEVAGFIKWLVHEAGSDEAAAKELESFTKPSNTQLLDSYGELTERARREMMGTKPYYHVTFLCTDPKWGGRGVASTLLRQVQERAEADGMGIILEATMEAVRLYQKFDFKIVREFHLKLPRQGSADPSEPYEERCMIWTPAACNGA</sequence>
<dbReference type="Proteomes" id="UP000245956">
    <property type="component" value="Unassembled WGS sequence"/>
</dbReference>
<protein>
    <recommendedName>
        <fullName evidence="1">N-acetyltransferase domain-containing protein</fullName>
    </recommendedName>
</protein>
<evidence type="ECO:0000313" key="2">
    <source>
        <dbReference type="EMBL" id="PWI68966.1"/>
    </source>
</evidence>
<dbReference type="Pfam" id="PF00583">
    <property type="entry name" value="Acetyltransf_1"/>
    <property type="match status" value="1"/>
</dbReference>
<proteinExistence type="predicted"/>
<dbReference type="Gene3D" id="3.40.630.30">
    <property type="match status" value="1"/>
</dbReference>
<dbReference type="PROSITE" id="PS51186">
    <property type="entry name" value="GNAT"/>
    <property type="match status" value="1"/>
</dbReference>
<feature type="domain" description="N-acetyltransferase" evidence="1">
    <location>
        <begin position="63"/>
        <end position="208"/>
    </location>
</feature>
<name>A0A2U3E3A2_PURLI</name>
<comment type="caution">
    <text evidence="2">The sequence shown here is derived from an EMBL/GenBank/DDBJ whole genome shotgun (WGS) entry which is preliminary data.</text>
</comment>
<dbReference type="GO" id="GO:0016747">
    <property type="term" value="F:acyltransferase activity, transferring groups other than amino-acyl groups"/>
    <property type="evidence" value="ECO:0007669"/>
    <property type="project" value="InterPro"/>
</dbReference>
<dbReference type="CDD" id="cd04301">
    <property type="entry name" value="NAT_SF"/>
    <property type="match status" value="1"/>
</dbReference>
<dbReference type="SUPFAM" id="SSF55729">
    <property type="entry name" value="Acyl-CoA N-acyltransferases (Nat)"/>
    <property type="match status" value="1"/>
</dbReference>